<evidence type="ECO:0000313" key="4">
    <source>
        <dbReference type="Proteomes" id="UP000071859"/>
    </source>
</evidence>
<feature type="region of interest" description="Disordered" evidence="1">
    <location>
        <begin position="71"/>
        <end position="117"/>
    </location>
</feature>
<organism evidence="3 4">
    <name type="scientific">Caballeronia calidae</name>
    <dbReference type="NCBI Taxonomy" id="1777139"/>
    <lineage>
        <taxon>Bacteria</taxon>
        <taxon>Pseudomonadati</taxon>
        <taxon>Pseudomonadota</taxon>
        <taxon>Betaproteobacteria</taxon>
        <taxon>Burkholderiales</taxon>
        <taxon>Burkholderiaceae</taxon>
        <taxon>Caballeronia</taxon>
    </lineage>
</organism>
<name>A0A158E9H5_9BURK</name>
<keyword evidence="2" id="KW-0472">Membrane</keyword>
<comment type="caution">
    <text evidence="3">The sequence shown here is derived from an EMBL/GenBank/DDBJ whole genome shotgun (WGS) entry which is preliminary data.</text>
</comment>
<keyword evidence="2" id="KW-1133">Transmembrane helix</keyword>
<protein>
    <submittedName>
        <fullName evidence="3">Uncharacterized protein</fullName>
    </submittedName>
</protein>
<feature type="transmembrane region" description="Helical" evidence="2">
    <location>
        <begin position="12"/>
        <end position="33"/>
    </location>
</feature>
<keyword evidence="2" id="KW-0812">Transmembrane</keyword>
<dbReference type="AlphaFoldDB" id="A0A158E9H5"/>
<evidence type="ECO:0000256" key="2">
    <source>
        <dbReference type="SAM" id="Phobius"/>
    </source>
</evidence>
<dbReference type="Proteomes" id="UP000071859">
    <property type="component" value="Unassembled WGS sequence"/>
</dbReference>
<dbReference type="OrthoDB" id="9972664at2"/>
<reference evidence="3" key="1">
    <citation type="submission" date="2016-01" db="EMBL/GenBank/DDBJ databases">
        <authorList>
            <person name="Peeters C."/>
        </authorList>
    </citation>
    <scope>NUCLEOTIDE SEQUENCE</scope>
    <source>
        <strain evidence="3">LMG 29321</strain>
    </source>
</reference>
<keyword evidence="4" id="KW-1185">Reference proteome</keyword>
<proteinExistence type="predicted"/>
<evidence type="ECO:0000313" key="3">
    <source>
        <dbReference type="EMBL" id="SAL03046.1"/>
    </source>
</evidence>
<gene>
    <name evidence="3" type="ORF">AWB78_06490</name>
</gene>
<dbReference type="EMBL" id="FCOX02000052">
    <property type="protein sequence ID" value="SAL03046.1"/>
    <property type="molecule type" value="Genomic_DNA"/>
</dbReference>
<dbReference type="RefSeq" id="WP_062610604.1">
    <property type="nucleotide sequence ID" value="NZ_FCOX02000052.1"/>
</dbReference>
<accession>A0A158E9H5</accession>
<evidence type="ECO:0000256" key="1">
    <source>
        <dbReference type="SAM" id="MobiDB-lite"/>
    </source>
</evidence>
<sequence length="117" mass="12265">MTPDRKRLIRRRFEPLAVLIVVVIGVAFIVSILPGCGSVNPPGTMAGHNTTLPAQPACLLFCFAEVRSSIDTPTPAEPTRDKKGKSIAPPVVVPPPVINSAPTTKPPAVAPPVSSRP</sequence>